<dbReference type="InterPro" id="IPR036286">
    <property type="entry name" value="LexA/Signal_pep-like_sf"/>
</dbReference>
<dbReference type="SUPFAM" id="SSF51306">
    <property type="entry name" value="LexA/Signal peptidase"/>
    <property type="match status" value="1"/>
</dbReference>
<feature type="domain" description="Peptidase S26" evidence="9">
    <location>
        <begin position="29"/>
        <end position="264"/>
    </location>
</feature>
<evidence type="ECO:0000256" key="1">
    <source>
        <dbReference type="ARBA" id="ARBA00000677"/>
    </source>
</evidence>
<dbReference type="EMBL" id="FXWL01000001">
    <property type="protein sequence ID" value="SMQ59307.1"/>
    <property type="molecule type" value="Genomic_DNA"/>
</dbReference>
<dbReference type="Proteomes" id="UP000194469">
    <property type="component" value="Unassembled WGS sequence"/>
</dbReference>
<dbReference type="PANTHER" id="PTHR43390:SF1">
    <property type="entry name" value="CHLOROPLAST PROCESSING PEPTIDASE"/>
    <property type="match status" value="1"/>
</dbReference>
<evidence type="ECO:0000256" key="3">
    <source>
        <dbReference type="ARBA" id="ARBA00013208"/>
    </source>
</evidence>
<dbReference type="InterPro" id="IPR019757">
    <property type="entry name" value="Pept_S26A_signal_pept_1_Lys-AS"/>
</dbReference>
<keyword evidence="7" id="KW-0472">Membrane</keyword>
<evidence type="ECO:0000256" key="2">
    <source>
        <dbReference type="ARBA" id="ARBA00009370"/>
    </source>
</evidence>
<feature type="transmembrane region" description="Helical" evidence="7">
    <location>
        <begin position="31"/>
        <end position="52"/>
    </location>
</feature>
<protein>
    <recommendedName>
        <fullName evidence="4 7">Signal peptidase I</fullName>
        <ecNumber evidence="3 7">3.4.21.89</ecNumber>
    </recommendedName>
</protein>
<dbReference type="NCBIfam" id="TIGR02227">
    <property type="entry name" value="sigpep_I_bact"/>
    <property type="match status" value="1"/>
</dbReference>
<evidence type="ECO:0000313" key="11">
    <source>
        <dbReference type="Proteomes" id="UP000194469"/>
    </source>
</evidence>
<evidence type="ECO:0000256" key="7">
    <source>
        <dbReference type="RuleBase" id="RU362042"/>
    </source>
</evidence>
<evidence type="ECO:0000256" key="5">
    <source>
        <dbReference type="ARBA" id="ARBA00022801"/>
    </source>
</evidence>
<keyword evidence="7" id="KW-0812">Transmembrane</keyword>
<dbReference type="EC" id="3.4.21.89" evidence="3 7"/>
<evidence type="ECO:0000313" key="10">
    <source>
        <dbReference type="EMBL" id="SMQ59307.1"/>
    </source>
</evidence>
<keyword evidence="7" id="KW-0645">Protease</keyword>
<reference evidence="11" key="1">
    <citation type="submission" date="2017-04" db="EMBL/GenBank/DDBJ databases">
        <authorList>
            <person name="Varghese N."/>
            <person name="Submissions S."/>
        </authorList>
    </citation>
    <scope>NUCLEOTIDE SEQUENCE [LARGE SCALE GENOMIC DNA]</scope>
    <source>
        <strain evidence="11">UI2</strain>
    </source>
</reference>
<keyword evidence="7" id="KW-1133">Transmembrane helix</keyword>
<dbReference type="InterPro" id="IPR019533">
    <property type="entry name" value="Peptidase_S26"/>
</dbReference>
<feature type="active site" evidence="6">
    <location>
        <position position="119"/>
    </location>
</feature>
<evidence type="ECO:0000256" key="4">
    <source>
        <dbReference type="ARBA" id="ARBA00019232"/>
    </source>
</evidence>
<dbReference type="GO" id="GO:0009003">
    <property type="term" value="F:signal peptidase activity"/>
    <property type="evidence" value="ECO:0007669"/>
    <property type="project" value="UniProtKB-EC"/>
</dbReference>
<dbReference type="AlphaFoldDB" id="A0A1Y6E9N9"/>
<sequence length="292" mass="32031">MTDASIPAENPAPATPEPAPVSAKEEAVDTIRFLALLAIAVLIFRSFFLSPFNIPSESMQPRLLIGDYLLVNKMAYGYSKYSLPFSVPLIPGRIFARTPDRGDVVVFKAPPVNDNDYIKRVIGLPGDTIQVKDGIVWLNGKPLKREPMADFVIPVTQNMIDASRANGTLPCYSPEFEEIVANGQRQCRYKRFKETLPSGKSYAILDITSIPEDNTAPVTVPAGHLFLMGDNRDRSADSRFPAVEGQGIGLVPEENLVGHALVTMFSTDGSASWINPISWFTAARWNRAGEGF</sequence>
<dbReference type="InterPro" id="IPR000223">
    <property type="entry name" value="Pept_S26A_signal_pept_1"/>
</dbReference>
<evidence type="ECO:0000256" key="6">
    <source>
        <dbReference type="PIRSR" id="PIRSR600223-1"/>
    </source>
</evidence>
<dbReference type="GO" id="GO:0004252">
    <property type="term" value="F:serine-type endopeptidase activity"/>
    <property type="evidence" value="ECO:0007669"/>
    <property type="project" value="InterPro"/>
</dbReference>
<proteinExistence type="inferred from homology"/>
<evidence type="ECO:0000259" key="9">
    <source>
        <dbReference type="Pfam" id="PF10502"/>
    </source>
</evidence>
<dbReference type="Pfam" id="PF10502">
    <property type="entry name" value="Peptidase_S26"/>
    <property type="match status" value="1"/>
</dbReference>
<name>A0A1Y6E9N9_9SPHN</name>
<feature type="active site" evidence="6">
    <location>
        <position position="58"/>
    </location>
</feature>
<dbReference type="RefSeq" id="WP_086455736.1">
    <property type="nucleotide sequence ID" value="NZ_FXWL01000001.1"/>
</dbReference>
<feature type="region of interest" description="Disordered" evidence="8">
    <location>
        <begin position="1"/>
        <end position="21"/>
    </location>
</feature>
<accession>A0A1Y6E9N9</accession>
<dbReference type="PROSITE" id="PS00760">
    <property type="entry name" value="SPASE_I_2"/>
    <property type="match status" value="1"/>
</dbReference>
<organism evidence="10 11">
    <name type="scientific">Sphingopyxis terrae subsp. ummariensis</name>
    <dbReference type="NCBI Taxonomy" id="429001"/>
    <lineage>
        <taxon>Bacteria</taxon>
        <taxon>Pseudomonadati</taxon>
        <taxon>Pseudomonadota</taxon>
        <taxon>Alphaproteobacteria</taxon>
        <taxon>Sphingomonadales</taxon>
        <taxon>Sphingomonadaceae</taxon>
        <taxon>Sphingopyxis</taxon>
    </lineage>
</organism>
<keyword evidence="11" id="KW-1185">Reference proteome</keyword>
<dbReference type="GeneID" id="303000337"/>
<dbReference type="GO" id="GO:0006465">
    <property type="term" value="P:signal peptide processing"/>
    <property type="evidence" value="ECO:0007669"/>
    <property type="project" value="InterPro"/>
</dbReference>
<dbReference type="GO" id="GO:0016020">
    <property type="term" value="C:membrane"/>
    <property type="evidence" value="ECO:0007669"/>
    <property type="project" value="UniProtKB-SubCell"/>
</dbReference>
<comment type="subcellular location">
    <subcellularLocation>
        <location evidence="7">Membrane</location>
        <topology evidence="7">Single-pass type II membrane protein</topology>
    </subcellularLocation>
</comment>
<keyword evidence="5 7" id="KW-0378">Hydrolase</keyword>
<evidence type="ECO:0000256" key="8">
    <source>
        <dbReference type="SAM" id="MobiDB-lite"/>
    </source>
</evidence>
<gene>
    <name evidence="10" type="ORF">SAMN06295984_0253</name>
</gene>
<dbReference type="PRINTS" id="PR00727">
    <property type="entry name" value="LEADERPTASE"/>
</dbReference>
<dbReference type="Gene3D" id="2.10.109.10">
    <property type="entry name" value="Umud Fragment, subunit A"/>
    <property type="match status" value="2"/>
</dbReference>
<dbReference type="PANTHER" id="PTHR43390">
    <property type="entry name" value="SIGNAL PEPTIDASE I"/>
    <property type="match status" value="1"/>
</dbReference>
<comment type="similarity">
    <text evidence="2 7">Belongs to the peptidase S26 family.</text>
</comment>
<comment type="catalytic activity">
    <reaction evidence="1 7">
        <text>Cleavage of hydrophobic, N-terminal signal or leader sequences from secreted and periplasmic proteins.</text>
        <dbReference type="EC" id="3.4.21.89"/>
    </reaction>
</comment>
<dbReference type="CDD" id="cd06530">
    <property type="entry name" value="S26_SPase_I"/>
    <property type="match status" value="1"/>
</dbReference>